<feature type="compositionally biased region" description="Basic residues" evidence="1">
    <location>
        <begin position="81"/>
        <end position="91"/>
    </location>
</feature>
<comment type="caution">
    <text evidence="2">The sequence shown here is derived from an EMBL/GenBank/DDBJ whole genome shotgun (WGS) entry which is preliminary data.</text>
</comment>
<accession>A0AAJ0AUM9</accession>
<evidence type="ECO:0000256" key="1">
    <source>
        <dbReference type="SAM" id="MobiDB-lite"/>
    </source>
</evidence>
<evidence type="ECO:0000313" key="3">
    <source>
        <dbReference type="Proteomes" id="UP001224890"/>
    </source>
</evidence>
<name>A0AAJ0AUM9_9PEZI</name>
<feature type="region of interest" description="Disordered" evidence="1">
    <location>
        <begin position="78"/>
        <end position="158"/>
    </location>
</feature>
<protein>
    <submittedName>
        <fullName evidence="2">Uncharacterized protein</fullName>
    </submittedName>
</protein>
<dbReference type="EMBL" id="JAHMHR010000007">
    <property type="protein sequence ID" value="KAK1689942.1"/>
    <property type="molecule type" value="Genomic_DNA"/>
</dbReference>
<organism evidence="2 3">
    <name type="scientific">Colletotrichum godetiae</name>
    <dbReference type="NCBI Taxonomy" id="1209918"/>
    <lineage>
        <taxon>Eukaryota</taxon>
        <taxon>Fungi</taxon>
        <taxon>Dikarya</taxon>
        <taxon>Ascomycota</taxon>
        <taxon>Pezizomycotina</taxon>
        <taxon>Sordariomycetes</taxon>
        <taxon>Hypocreomycetidae</taxon>
        <taxon>Glomerellales</taxon>
        <taxon>Glomerellaceae</taxon>
        <taxon>Colletotrichum</taxon>
        <taxon>Colletotrichum acutatum species complex</taxon>
    </lineage>
</organism>
<reference evidence="2" key="1">
    <citation type="submission" date="2021-06" db="EMBL/GenBank/DDBJ databases">
        <title>Comparative genomics, transcriptomics and evolutionary studies reveal genomic signatures of adaptation to plant cell wall in hemibiotrophic fungi.</title>
        <authorList>
            <consortium name="DOE Joint Genome Institute"/>
            <person name="Baroncelli R."/>
            <person name="Diaz J.F."/>
            <person name="Benocci T."/>
            <person name="Peng M."/>
            <person name="Battaglia E."/>
            <person name="Haridas S."/>
            <person name="Andreopoulos W."/>
            <person name="Labutti K."/>
            <person name="Pangilinan J."/>
            <person name="Floch G.L."/>
            <person name="Makela M.R."/>
            <person name="Henrissat B."/>
            <person name="Grigoriev I.V."/>
            <person name="Crouch J.A."/>
            <person name="De Vries R.P."/>
            <person name="Sukno S.A."/>
            <person name="Thon M.R."/>
        </authorList>
    </citation>
    <scope>NUCLEOTIDE SEQUENCE</scope>
    <source>
        <strain evidence="2">CBS 193.32</strain>
    </source>
</reference>
<gene>
    <name evidence="2" type="ORF">BDP55DRAFT_628477</name>
</gene>
<dbReference type="GeneID" id="85456432"/>
<dbReference type="AlphaFoldDB" id="A0AAJ0AUM9"/>
<dbReference type="Proteomes" id="UP001224890">
    <property type="component" value="Unassembled WGS sequence"/>
</dbReference>
<sequence length="437" mass="48239">MLVAGVDGPFFFFALPLGFQFSVTLHQMFDAIGGTADYSSRSTTVSVDEHRHSVPLVGISLALSCLSAFQFPVRCATARASRPRRPRRTKRPSAAAPRTQCQGTPNQPWAPQCTPHTPQGHRVHNATKTTSTTRGKEKFQPTVPLLSAPRPRSSGPGPCLLMPRPALISSYQILDFQLERCLLGTEAHVTSNCARRTEYRLQSTPAAYLPKLCSENLTRCPFLISTTYCVGCLCKTQAQQPSSNYLPGAICTHDQDQRILELLRTVDSMCTAANALTVFSYACLYENTRHKREYSLCAQACFQEQWHCAGFGLARFHGQDHAQALELAFYTVEGVPRIRRCWSRSCSIQLGMSSCSGDWLCRTVDSMSWECGRMSCQPVRWLATPFTGHTPLSPPQLFDSHPLGTSTAKPPKVEQGTRAFESHGWGLLAGCHALVAH</sequence>
<feature type="compositionally biased region" description="Polar residues" evidence="1">
    <location>
        <begin position="100"/>
        <end position="117"/>
    </location>
</feature>
<evidence type="ECO:0000313" key="2">
    <source>
        <dbReference type="EMBL" id="KAK1689942.1"/>
    </source>
</evidence>
<keyword evidence="3" id="KW-1185">Reference proteome</keyword>
<dbReference type="RefSeq" id="XP_060433637.1">
    <property type="nucleotide sequence ID" value="XM_060571906.1"/>
</dbReference>
<feature type="compositionally biased region" description="Low complexity" evidence="1">
    <location>
        <begin position="144"/>
        <end position="158"/>
    </location>
</feature>
<proteinExistence type="predicted"/>